<proteinExistence type="predicted"/>
<feature type="region of interest" description="Disordered" evidence="1">
    <location>
        <begin position="177"/>
        <end position="219"/>
    </location>
</feature>
<dbReference type="EMBL" id="LR798227">
    <property type="protein sequence ID" value="CAB5207063.1"/>
    <property type="molecule type" value="Genomic_DNA"/>
</dbReference>
<evidence type="ECO:0000313" key="2">
    <source>
        <dbReference type="EMBL" id="CAB5207063.1"/>
    </source>
</evidence>
<organism evidence="2">
    <name type="scientific">uncultured Caudovirales phage</name>
    <dbReference type="NCBI Taxonomy" id="2100421"/>
    <lineage>
        <taxon>Viruses</taxon>
        <taxon>Duplodnaviria</taxon>
        <taxon>Heunggongvirae</taxon>
        <taxon>Uroviricota</taxon>
        <taxon>Caudoviricetes</taxon>
        <taxon>Peduoviridae</taxon>
        <taxon>Maltschvirus</taxon>
        <taxon>Maltschvirus maltsch</taxon>
    </lineage>
</organism>
<accession>A0A6J7WDF3</accession>
<reference evidence="2" key="1">
    <citation type="submission" date="2020-05" db="EMBL/GenBank/DDBJ databases">
        <authorList>
            <person name="Chiriac C."/>
            <person name="Salcher M."/>
            <person name="Ghai R."/>
            <person name="Kavagutti S V."/>
        </authorList>
    </citation>
    <scope>NUCLEOTIDE SEQUENCE</scope>
</reference>
<name>A0A6J7WDF3_9CAUD</name>
<evidence type="ECO:0000256" key="1">
    <source>
        <dbReference type="SAM" id="MobiDB-lite"/>
    </source>
</evidence>
<gene>
    <name evidence="2" type="ORF">UFOVP180_20</name>
</gene>
<protein>
    <submittedName>
        <fullName evidence="2">Uncharacterized protein</fullName>
    </submittedName>
</protein>
<sequence>MFRDIGISWNMADSGFGGGSDFNDVGDFGNFDTFFDNVVDSSGTGSALDVTGPVAPTGGGVAIDNGINPDTGAARMDFTGMAPDIPDAALPGSLDFGPGAVTMPSGGVYDILNTPTVGDTTPIDNNWTPLPVGGEILTPDQYTGAADNLVVNTGPSIDTGPDTTGFGDYVSPVVDTTPTATTPVDNGPVTPSDIPYDPYADEGPSQPNPDVVATGPDTTVPDLGEVVITDDRPVAPPIEDVPDLGEVTITDTRPDAVRPVIPDGPEIDLPPYNPPIIDAPPIDITLPPVEPEPEIPTIEIVDDRPVKPEPEPEIPTIEIVAPRPPPPPVIEPPPYDPPIIVPPDILEPLPPIVDPEPPYVPPVVDPEPPYVPPVVDPEPPYVPPVIDPYVPPYVPPIVDPQPPVVPPVVPPTPPVTPTPDTSGMLNPGWIPMAATTPFYQTTSPNQSQFYWGSHPFMRNMSDLENYNNIPNAPQQPWGAATSAVGGTQYLDINSFLNNMYGTRLPAQPSPTYAPATRYQYPTATRPWTGINPNGMGQLPVLGSGRSPSGTLPTVGTTNPVAVVAGTRTVDPNAILDYWNNPVPTTPVAKP</sequence>